<comment type="subcellular location">
    <subcellularLocation>
        <location evidence="1">Membrane</location>
        <topology evidence="1">Multi-pass membrane protein</topology>
    </subcellularLocation>
</comment>
<accession>A0A8S3ZMS1</accession>
<dbReference type="PRINTS" id="PR00237">
    <property type="entry name" value="GPCRRHODOPSN"/>
</dbReference>
<dbReference type="PANTHER" id="PTHR24243:SF233">
    <property type="entry name" value="THYROTROPIN-RELEASING HORMONE RECEPTOR"/>
    <property type="match status" value="1"/>
</dbReference>
<keyword evidence="4 8" id="KW-0297">G-protein coupled receptor</keyword>
<evidence type="ECO:0000313" key="12">
    <source>
        <dbReference type="Proteomes" id="UP000678393"/>
    </source>
</evidence>
<keyword evidence="3 9" id="KW-1133">Transmembrane helix</keyword>
<gene>
    <name evidence="11" type="ORF">CUNI_LOCUS14666</name>
</gene>
<keyword evidence="12" id="KW-1185">Reference proteome</keyword>
<feature type="transmembrane region" description="Helical" evidence="9">
    <location>
        <begin position="113"/>
        <end position="134"/>
    </location>
</feature>
<dbReference type="OrthoDB" id="6276488at2759"/>
<evidence type="ECO:0000313" key="11">
    <source>
        <dbReference type="EMBL" id="CAG5129108.1"/>
    </source>
</evidence>
<dbReference type="Proteomes" id="UP000678393">
    <property type="component" value="Unassembled WGS sequence"/>
</dbReference>
<dbReference type="Pfam" id="PF00001">
    <property type="entry name" value="7tm_1"/>
    <property type="match status" value="1"/>
</dbReference>
<comment type="caution">
    <text evidence="11">The sequence shown here is derived from an EMBL/GenBank/DDBJ whole genome shotgun (WGS) entry which is preliminary data.</text>
</comment>
<dbReference type="Gene3D" id="1.20.1070.10">
    <property type="entry name" value="Rhodopsin 7-helix transmembrane proteins"/>
    <property type="match status" value="1"/>
</dbReference>
<evidence type="ECO:0000256" key="9">
    <source>
        <dbReference type="SAM" id="Phobius"/>
    </source>
</evidence>
<dbReference type="PANTHER" id="PTHR24243">
    <property type="entry name" value="G-PROTEIN COUPLED RECEPTOR"/>
    <property type="match status" value="1"/>
</dbReference>
<feature type="transmembrane region" description="Helical" evidence="9">
    <location>
        <begin position="318"/>
        <end position="337"/>
    </location>
</feature>
<evidence type="ECO:0000259" key="10">
    <source>
        <dbReference type="PROSITE" id="PS50262"/>
    </source>
</evidence>
<proteinExistence type="inferred from homology"/>
<feature type="transmembrane region" description="Helical" evidence="9">
    <location>
        <begin position="140"/>
        <end position="162"/>
    </location>
</feature>
<evidence type="ECO:0000256" key="4">
    <source>
        <dbReference type="ARBA" id="ARBA00023040"/>
    </source>
</evidence>
<feature type="transmembrane region" description="Helical" evidence="9">
    <location>
        <begin position="174"/>
        <end position="195"/>
    </location>
</feature>
<feature type="transmembrane region" description="Helical" evidence="9">
    <location>
        <begin position="277"/>
        <end position="298"/>
    </location>
</feature>
<dbReference type="GO" id="GO:0004930">
    <property type="term" value="F:G protein-coupled receptor activity"/>
    <property type="evidence" value="ECO:0007669"/>
    <property type="project" value="UniProtKB-KW"/>
</dbReference>
<evidence type="ECO:0000256" key="5">
    <source>
        <dbReference type="ARBA" id="ARBA00023136"/>
    </source>
</evidence>
<sequence>MFNYSYAIDTASIASNDGNFQNNHIFYINNVCISCTQSNGLLDTHTIEVLRILTNCFMVNIICVFGIVGNCINIAVLCQHGFRETTNIILVSLSVSDLLYCLVVPVTKIRCVIMFFSEAMSITAHTFGTVYLFMPKFVCLASSFTYVSIIAVERFFAVFFPFRVTKIFSRQTMKVLVVSVPMFTATSLIPTFFALTYEWVLDPRYNITVAAMRYTEFYVAYQSFIDPYTWVGLSNGFCASSLLVVVSCCIAIGIKLIRAVVKRQEMTGRAATNDKAVKMLVTVCVVYIAIAIPIVTLYSYYQPAFIFTSTLYELVESIAVLLSCINASANFVIYVTMSEKFANTYRRLLSCSGGMFRRGSKGYTSNTISR</sequence>
<dbReference type="GO" id="GO:0005886">
    <property type="term" value="C:plasma membrane"/>
    <property type="evidence" value="ECO:0007669"/>
    <property type="project" value="TreeGrafter"/>
</dbReference>
<evidence type="ECO:0000256" key="7">
    <source>
        <dbReference type="ARBA" id="ARBA00023224"/>
    </source>
</evidence>
<feature type="transmembrane region" description="Helical" evidence="9">
    <location>
        <begin position="88"/>
        <end position="106"/>
    </location>
</feature>
<evidence type="ECO:0000256" key="8">
    <source>
        <dbReference type="RuleBase" id="RU000688"/>
    </source>
</evidence>
<dbReference type="InterPro" id="IPR000276">
    <property type="entry name" value="GPCR_Rhodpsn"/>
</dbReference>
<name>A0A8S3ZMS1_9EUPU</name>
<feature type="transmembrane region" description="Helical" evidence="9">
    <location>
        <begin position="57"/>
        <end position="82"/>
    </location>
</feature>
<evidence type="ECO:0000256" key="3">
    <source>
        <dbReference type="ARBA" id="ARBA00022989"/>
    </source>
</evidence>
<feature type="domain" description="G-protein coupled receptors family 1 profile" evidence="10">
    <location>
        <begin position="69"/>
        <end position="334"/>
    </location>
</feature>
<dbReference type="EMBL" id="CAJHNH020003351">
    <property type="protein sequence ID" value="CAG5129108.1"/>
    <property type="molecule type" value="Genomic_DNA"/>
</dbReference>
<dbReference type="SUPFAM" id="SSF81321">
    <property type="entry name" value="Family A G protein-coupled receptor-like"/>
    <property type="match status" value="1"/>
</dbReference>
<evidence type="ECO:0000256" key="2">
    <source>
        <dbReference type="ARBA" id="ARBA00022692"/>
    </source>
</evidence>
<reference evidence="11" key="1">
    <citation type="submission" date="2021-04" db="EMBL/GenBank/DDBJ databases">
        <authorList>
            <consortium name="Molecular Ecology Group"/>
        </authorList>
    </citation>
    <scope>NUCLEOTIDE SEQUENCE</scope>
</reference>
<organism evidence="11 12">
    <name type="scientific">Candidula unifasciata</name>
    <dbReference type="NCBI Taxonomy" id="100452"/>
    <lineage>
        <taxon>Eukaryota</taxon>
        <taxon>Metazoa</taxon>
        <taxon>Spiralia</taxon>
        <taxon>Lophotrochozoa</taxon>
        <taxon>Mollusca</taxon>
        <taxon>Gastropoda</taxon>
        <taxon>Heterobranchia</taxon>
        <taxon>Euthyneura</taxon>
        <taxon>Panpulmonata</taxon>
        <taxon>Eupulmonata</taxon>
        <taxon>Stylommatophora</taxon>
        <taxon>Helicina</taxon>
        <taxon>Helicoidea</taxon>
        <taxon>Geomitridae</taxon>
        <taxon>Candidula</taxon>
    </lineage>
</organism>
<dbReference type="PROSITE" id="PS00237">
    <property type="entry name" value="G_PROTEIN_RECEP_F1_1"/>
    <property type="match status" value="1"/>
</dbReference>
<feature type="transmembrane region" description="Helical" evidence="9">
    <location>
        <begin position="233"/>
        <end position="257"/>
    </location>
</feature>
<keyword evidence="5 9" id="KW-0472">Membrane</keyword>
<evidence type="ECO:0000256" key="6">
    <source>
        <dbReference type="ARBA" id="ARBA00023170"/>
    </source>
</evidence>
<dbReference type="PROSITE" id="PS50262">
    <property type="entry name" value="G_PROTEIN_RECEP_F1_2"/>
    <property type="match status" value="1"/>
</dbReference>
<evidence type="ECO:0000256" key="1">
    <source>
        <dbReference type="ARBA" id="ARBA00004141"/>
    </source>
</evidence>
<dbReference type="InterPro" id="IPR017452">
    <property type="entry name" value="GPCR_Rhodpsn_7TM"/>
</dbReference>
<keyword evidence="6 8" id="KW-0675">Receptor</keyword>
<dbReference type="AlphaFoldDB" id="A0A8S3ZMS1"/>
<keyword evidence="2 8" id="KW-0812">Transmembrane</keyword>
<protein>
    <recommendedName>
        <fullName evidence="10">G-protein coupled receptors family 1 profile domain-containing protein</fullName>
    </recommendedName>
</protein>
<keyword evidence="7 8" id="KW-0807">Transducer</keyword>
<comment type="similarity">
    <text evidence="8">Belongs to the G-protein coupled receptor 1 family.</text>
</comment>